<evidence type="ECO:0000259" key="2">
    <source>
        <dbReference type="Pfam" id="PF25023"/>
    </source>
</evidence>
<evidence type="ECO:0000313" key="4">
    <source>
        <dbReference type="Proteomes" id="UP000298714"/>
    </source>
</evidence>
<dbReference type="Pfam" id="PF05593">
    <property type="entry name" value="RHS_repeat"/>
    <property type="match status" value="2"/>
</dbReference>
<dbReference type="AlphaFoldDB" id="A0A4D7C9C1"/>
<dbReference type="PANTHER" id="PTHR32305">
    <property type="match status" value="1"/>
</dbReference>
<protein>
    <recommendedName>
        <fullName evidence="2">Teneurin-like YD-shell domain-containing protein</fullName>
    </recommendedName>
</protein>
<evidence type="ECO:0000256" key="1">
    <source>
        <dbReference type="ARBA" id="ARBA00022737"/>
    </source>
</evidence>
<dbReference type="InterPro" id="IPR031325">
    <property type="entry name" value="RHS_repeat"/>
</dbReference>
<reference evidence="4" key="1">
    <citation type="submission" date="2019-04" db="EMBL/GenBank/DDBJ databases">
        <title>Complete genome sequence of Sphingomonas sp. W1-2-3.</title>
        <authorList>
            <person name="Im W.T."/>
        </authorList>
    </citation>
    <scope>NUCLEOTIDE SEQUENCE [LARGE SCALE GENOMIC DNA]</scope>
    <source>
        <strain evidence="4">W1-2-3</strain>
    </source>
</reference>
<dbReference type="Gene3D" id="2.180.10.10">
    <property type="entry name" value="RHS repeat-associated core"/>
    <property type="match status" value="1"/>
</dbReference>
<dbReference type="InterPro" id="IPR056823">
    <property type="entry name" value="TEN-like_YD-shell"/>
</dbReference>
<proteinExistence type="predicted"/>
<sequence length="399" mass="42676">MSYSYDSAGRMTSATTAQGETAIAYDAAGHIAQITYPNGRSLAYGYDDAGRRTSMTDQDGHQQNYSYDSAGRLHTLGDESGTLVTYSYDAGGNLAREDKANGTWTTYSYDAASHLTAIDNHAPSGSVSSFVHYGYDDAGLRITQDTQDGHWAYGYDASGQLTAADFTSIKPGLADKHLSWTYDAAGNRTQSVEDGVVTHYTVNSLNQYTQVGDETFTYDADGNMVTRTGPVGTTTYSYDANNRISGITTPDGHSTTYEYDIFGNRSAQVQDGVRTEYLNDPSGLGNLVASFDTAGVATSHYQYGLGLETAADTSGSHSYYEADGVGSVTALTNVGGATANSYAYTPFGAELYGNESIANSFEFNGSLGVSTDPSGLTNMRAREYDPLLGKFCRKTQLQD</sequence>
<dbReference type="Pfam" id="PF25023">
    <property type="entry name" value="TEN_YD-shell"/>
    <property type="match status" value="1"/>
</dbReference>
<feature type="domain" description="Teneurin-like YD-shell" evidence="2">
    <location>
        <begin position="151"/>
        <end position="394"/>
    </location>
</feature>
<dbReference type="KEGG" id="hgn:E6W36_15110"/>
<accession>A0A4D7C9C1</accession>
<dbReference type="RefSeq" id="WP_222873249.1">
    <property type="nucleotide sequence ID" value="NZ_CP039704.1"/>
</dbReference>
<keyword evidence="4" id="KW-1185">Reference proteome</keyword>
<dbReference type="EMBL" id="CP039704">
    <property type="protein sequence ID" value="QCI80358.1"/>
    <property type="molecule type" value="Genomic_DNA"/>
</dbReference>
<name>A0A4D7C9C1_9SPHN</name>
<dbReference type="InterPro" id="IPR050708">
    <property type="entry name" value="T6SS_VgrG/RHS"/>
</dbReference>
<gene>
    <name evidence="3" type="ORF">E6W36_15110</name>
</gene>
<dbReference type="InterPro" id="IPR006530">
    <property type="entry name" value="YD"/>
</dbReference>
<dbReference type="Proteomes" id="UP000298714">
    <property type="component" value="Chromosome"/>
</dbReference>
<dbReference type="NCBIfam" id="TIGR01643">
    <property type="entry name" value="YD_repeat_2x"/>
    <property type="match status" value="4"/>
</dbReference>
<keyword evidence="1" id="KW-0677">Repeat</keyword>
<evidence type="ECO:0000313" key="3">
    <source>
        <dbReference type="EMBL" id="QCI80358.1"/>
    </source>
</evidence>
<organism evidence="3 4">
    <name type="scientific">Hankyongella ginsenosidimutans</name>
    <dbReference type="NCBI Taxonomy" id="1763828"/>
    <lineage>
        <taxon>Bacteria</taxon>
        <taxon>Pseudomonadati</taxon>
        <taxon>Pseudomonadota</taxon>
        <taxon>Alphaproteobacteria</taxon>
        <taxon>Sphingomonadales</taxon>
        <taxon>Sphingomonadaceae</taxon>
        <taxon>Hankyongella</taxon>
    </lineage>
</organism>
<dbReference type="PANTHER" id="PTHR32305:SF15">
    <property type="entry name" value="PROTEIN RHSA-RELATED"/>
    <property type="match status" value="1"/>
</dbReference>